<dbReference type="Proteomes" id="UP000321103">
    <property type="component" value="Unassembled WGS sequence"/>
</dbReference>
<evidence type="ECO:0000256" key="1">
    <source>
        <dbReference type="ARBA" id="ARBA00022741"/>
    </source>
</evidence>
<organism evidence="7 8">
    <name type="scientific">Kocuria turfanensis</name>
    <dbReference type="NCBI Taxonomy" id="388357"/>
    <lineage>
        <taxon>Bacteria</taxon>
        <taxon>Bacillati</taxon>
        <taxon>Actinomycetota</taxon>
        <taxon>Actinomycetes</taxon>
        <taxon>Micrococcales</taxon>
        <taxon>Micrococcaceae</taxon>
        <taxon>Kocuria</taxon>
    </lineage>
</organism>
<keyword evidence="5" id="KW-0472">Membrane</keyword>
<comment type="caution">
    <text evidence="7">The sequence shown here is derived from an EMBL/GenBank/DDBJ whole genome shotgun (WGS) entry which is preliminary data.</text>
</comment>
<dbReference type="GO" id="GO:0005524">
    <property type="term" value="F:ATP binding"/>
    <property type="evidence" value="ECO:0007669"/>
    <property type="project" value="UniProtKB-UniRule"/>
</dbReference>
<protein>
    <recommendedName>
        <fullName evidence="6">FtsK domain-containing protein</fullName>
    </recommendedName>
</protein>
<sequence length="494" mass="53806">MYEPSISRPPTPPRQGSGPSEPSVTVADAARFMEHMWTSFTWAFPLYFGLAFAAQPSFALGFAAVLSVPVWAVLVLYRLGGPSTLDALKSLDRQRVLSLVQHGLQIRHARHLWGRALTRLQLVDENGRPLTFPSDVKVTPYGITYRVPVARESDVRLYEDRAGSLRRLLRVRELSIVSPHPGVMDVICRNSDPLEDGFSIEQFRASLPAGANSGEVKKPAYVARGEDGQPIGLGFGHTLVIGNTGSGKGSALWALYAAYAAGIPRGTVEFWGIDPKNAELKGMDAAFQRIATEPEQIAELLDALEEERQARQRRGGRSFVQSPQDPAIVLLVDEFATMFTGMEAKTAKQAQAIYASIMTKGRSAGIMVAAFAQQPQKEILGPTRSLYAQRMCLRVDTALETDLVLGTGAVEAGALCHKIDTADESNDYYTAGLGWMVTDGGRLARVRFPYTSDEVLNHIVNASSVSSGPAIRRPARAEELMGGSTDTDDEQSRR</sequence>
<dbReference type="RefSeq" id="WP_147018015.1">
    <property type="nucleotide sequence ID" value="NZ_BJZS01000157.1"/>
</dbReference>
<evidence type="ECO:0000256" key="2">
    <source>
        <dbReference type="ARBA" id="ARBA00022840"/>
    </source>
</evidence>
<dbReference type="GO" id="GO:0003677">
    <property type="term" value="F:DNA binding"/>
    <property type="evidence" value="ECO:0007669"/>
    <property type="project" value="InterPro"/>
</dbReference>
<dbReference type="PANTHER" id="PTHR22683">
    <property type="entry name" value="SPORULATION PROTEIN RELATED"/>
    <property type="match status" value="1"/>
</dbReference>
<reference evidence="7 8" key="1">
    <citation type="submission" date="2019-07" db="EMBL/GenBank/DDBJ databases">
        <title>Whole genome shotgun sequence of Kocuria turfanensis NBRC 107627.</title>
        <authorList>
            <person name="Hosoyama A."/>
            <person name="Uohara A."/>
            <person name="Ohji S."/>
            <person name="Ichikawa N."/>
        </authorList>
    </citation>
    <scope>NUCLEOTIDE SEQUENCE [LARGE SCALE GENOMIC DNA]</scope>
    <source>
        <strain evidence="7 8">NBRC 107627</strain>
    </source>
</reference>
<evidence type="ECO:0000256" key="5">
    <source>
        <dbReference type="SAM" id="Phobius"/>
    </source>
</evidence>
<dbReference type="InterPro" id="IPR002543">
    <property type="entry name" value="FtsK_dom"/>
</dbReference>
<feature type="transmembrane region" description="Helical" evidence="5">
    <location>
        <begin position="36"/>
        <end position="54"/>
    </location>
</feature>
<accession>A0A512IIR4</accession>
<feature type="region of interest" description="Disordered" evidence="4">
    <location>
        <begin position="1"/>
        <end position="23"/>
    </location>
</feature>
<keyword evidence="5" id="KW-1133">Transmembrane helix</keyword>
<evidence type="ECO:0000256" key="3">
    <source>
        <dbReference type="PROSITE-ProRule" id="PRU00289"/>
    </source>
</evidence>
<feature type="domain" description="FtsK" evidence="6">
    <location>
        <begin position="217"/>
        <end position="402"/>
    </location>
</feature>
<dbReference type="EMBL" id="BJZS01000157">
    <property type="protein sequence ID" value="GEO97580.1"/>
    <property type="molecule type" value="Genomic_DNA"/>
</dbReference>
<keyword evidence="2 3" id="KW-0067">ATP-binding</keyword>
<name>A0A512IIR4_9MICC</name>
<proteinExistence type="predicted"/>
<dbReference type="InterPro" id="IPR050206">
    <property type="entry name" value="FtsK/SpoIIIE/SftA"/>
</dbReference>
<dbReference type="Gene3D" id="3.40.50.300">
    <property type="entry name" value="P-loop containing nucleotide triphosphate hydrolases"/>
    <property type="match status" value="1"/>
</dbReference>
<keyword evidence="5" id="KW-0812">Transmembrane</keyword>
<feature type="region of interest" description="Disordered" evidence="4">
    <location>
        <begin position="466"/>
        <end position="494"/>
    </location>
</feature>
<gene>
    <name evidence="7" type="ORF">KTU01_37030</name>
</gene>
<dbReference type="SUPFAM" id="SSF52540">
    <property type="entry name" value="P-loop containing nucleoside triphosphate hydrolases"/>
    <property type="match status" value="1"/>
</dbReference>
<feature type="transmembrane region" description="Helical" evidence="5">
    <location>
        <begin position="60"/>
        <end position="79"/>
    </location>
</feature>
<evidence type="ECO:0000313" key="8">
    <source>
        <dbReference type="Proteomes" id="UP000321103"/>
    </source>
</evidence>
<keyword evidence="8" id="KW-1185">Reference proteome</keyword>
<dbReference type="InterPro" id="IPR027417">
    <property type="entry name" value="P-loop_NTPase"/>
</dbReference>
<evidence type="ECO:0000313" key="7">
    <source>
        <dbReference type="EMBL" id="GEO97580.1"/>
    </source>
</evidence>
<dbReference type="PANTHER" id="PTHR22683:SF41">
    <property type="entry name" value="DNA TRANSLOCASE FTSK"/>
    <property type="match status" value="1"/>
</dbReference>
<feature type="binding site" evidence="3">
    <location>
        <begin position="242"/>
        <end position="249"/>
    </location>
    <ligand>
        <name>ATP</name>
        <dbReference type="ChEBI" id="CHEBI:30616"/>
    </ligand>
</feature>
<dbReference type="PROSITE" id="PS50901">
    <property type="entry name" value="FTSK"/>
    <property type="match status" value="1"/>
</dbReference>
<dbReference type="Pfam" id="PF01580">
    <property type="entry name" value="FtsK_SpoIIIE"/>
    <property type="match status" value="1"/>
</dbReference>
<evidence type="ECO:0000256" key="4">
    <source>
        <dbReference type="SAM" id="MobiDB-lite"/>
    </source>
</evidence>
<evidence type="ECO:0000259" key="6">
    <source>
        <dbReference type="PROSITE" id="PS50901"/>
    </source>
</evidence>
<dbReference type="AlphaFoldDB" id="A0A512IIR4"/>
<keyword evidence="1 3" id="KW-0547">Nucleotide-binding</keyword>